<dbReference type="Proteomes" id="UP000719942">
    <property type="component" value="Unassembled WGS sequence"/>
</dbReference>
<name>A0ABS7DN09_9FIRM</name>
<gene>
    <name evidence="1" type="ORF">J5W02_07610</name>
</gene>
<accession>A0ABS7DN09</accession>
<organism evidence="1 2">
    <name type="scientific">Caproiciproducens faecalis</name>
    <dbReference type="NCBI Taxonomy" id="2820301"/>
    <lineage>
        <taxon>Bacteria</taxon>
        <taxon>Bacillati</taxon>
        <taxon>Bacillota</taxon>
        <taxon>Clostridia</taxon>
        <taxon>Eubacteriales</taxon>
        <taxon>Acutalibacteraceae</taxon>
        <taxon>Caproiciproducens</taxon>
    </lineage>
</organism>
<evidence type="ECO:0000313" key="1">
    <source>
        <dbReference type="EMBL" id="MBW7572679.1"/>
    </source>
</evidence>
<proteinExistence type="predicted"/>
<evidence type="ECO:0000313" key="2">
    <source>
        <dbReference type="Proteomes" id="UP000719942"/>
    </source>
</evidence>
<sequence length="82" mass="9459">MYSIARAQLLAAPFFALFLILGPEIVHSAEKCAEELFFGKLIFLQKYQFCRCKELDGKSSREQFFARISVNHMHLIGNSQFL</sequence>
<dbReference type="RefSeq" id="WP_219965068.1">
    <property type="nucleotide sequence ID" value="NZ_JAGFNZ010000002.1"/>
</dbReference>
<comment type="caution">
    <text evidence="1">The sequence shown here is derived from an EMBL/GenBank/DDBJ whole genome shotgun (WGS) entry which is preliminary data.</text>
</comment>
<reference evidence="1 2" key="1">
    <citation type="submission" date="2021-03" db="EMBL/GenBank/DDBJ databases">
        <title>Caproiciproducens sp. nov. isolated from feces of cow.</title>
        <authorList>
            <person name="Choi J.-Y."/>
        </authorList>
    </citation>
    <scope>NUCLEOTIDE SEQUENCE [LARGE SCALE GENOMIC DNA]</scope>
    <source>
        <strain evidence="1 2">AGMB10547</strain>
    </source>
</reference>
<evidence type="ECO:0008006" key="3">
    <source>
        <dbReference type="Google" id="ProtNLM"/>
    </source>
</evidence>
<dbReference type="EMBL" id="JAGFNZ010000002">
    <property type="protein sequence ID" value="MBW7572679.1"/>
    <property type="molecule type" value="Genomic_DNA"/>
</dbReference>
<keyword evidence="2" id="KW-1185">Reference proteome</keyword>
<protein>
    <recommendedName>
        <fullName evidence="3">Secreted protein</fullName>
    </recommendedName>
</protein>